<dbReference type="InterPro" id="IPR009057">
    <property type="entry name" value="Homeodomain-like_sf"/>
</dbReference>
<evidence type="ECO:0000256" key="3">
    <source>
        <dbReference type="ARBA" id="ARBA00023163"/>
    </source>
</evidence>
<dbReference type="PANTHER" id="PTHR43952">
    <property type="entry name" value="MYB FAMILY TRANSCRIPTION FACTOR-RELATED"/>
    <property type="match status" value="1"/>
</dbReference>
<sequence>MSSGSRSSSRGAEWSKKENKLFEDALAYYGEGTPDRWLKVSRAMSGTKTADEVRRHYEILDSDITPAGFLSPSTTPRAGGLGTDSSIKPSSKFEKLRYVNLQGAKLLNFEDPAKSFP</sequence>
<evidence type="ECO:0000313" key="5">
    <source>
        <dbReference type="EnsemblPlants" id="EMT32486"/>
    </source>
</evidence>
<comment type="subcellular location">
    <subcellularLocation>
        <location evidence="1">Nucleus</location>
    </subcellularLocation>
</comment>
<keyword evidence="3" id="KW-0804">Transcription</keyword>
<dbReference type="SUPFAM" id="SSF46689">
    <property type="entry name" value="Homeodomain-like"/>
    <property type="match status" value="1"/>
</dbReference>
<accession>M8D7N4</accession>
<dbReference type="CDD" id="cd00167">
    <property type="entry name" value="SANT"/>
    <property type="match status" value="1"/>
</dbReference>
<reference evidence="5" key="1">
    <citation type="submission" date="2015-06" db="UniProtKB">
        <authorList>
            <consortium name="EnsemblPlants"/>
        </authorList>
    </citation>
    <scope>IDENTIFICATION</scope>
</reference>
<dbReference type="Gene3D" id="1.10.10.60">
    <property type="entry name" value="Homeodomain-like"/>
    <property type="match status" value="1"/>
</dbReference>
<evidence type="ECO:0000256" key="2">
    <source>
        <dbReference type="ARBA" id="ARBA00023015"/>
    </source>
</evidence>
<dbReference type="GO" id="GO:0003700">
    <property type="term" value="F:DNA-binding transcription factor activity"/>
    <property type="evidence" value="ECO:0007669"/>
    <property type="project" value="InterPro"/>
</dbReference>
<dbReference type="FunFam" id="1.10.10.60:FF:000154">
    <property type="entry name" value="Transcription factor SRM1"/>
    <property type="match status" value="1"/>
</dbReference>
<dbReference type="SMART" id="SM00717">
    <property type="entry name" value="SANT"/>
    <property type="match status" value="1"/>
</dbReference>
<dbReference type="InterPro" id="IPR001005">
    <property type="entry name" value="SANT/Myb"/>
</dbReference>
<proteinExistence type="predicted"/>
<dbReference type="InterPro" id="IPR044636">
    <property type="entry name" value="RADIALIS-like"/>
</dbReference>
<dbReference type="AlphaFoldDB" id="M8D7N4"/>
<dbReference type="PROSITE" id="PS50090">
    <property type="entry name" value="MYB_LIKE"/>
    <property type="match status" value="1"/>
</dbReference>
<dbReference type="Pfam" id="PF23082">
    <property type="entry name" value="Myb_DNA-binding_2"/>
    <property type="match status" value="1"/>
</dbReference>
<organism evidence="5">
    <name type="scientific">Aegilops tauschii</name>
    <name type="common">Tausch's goatgrass</name>
    <name type="synonym">Aegilops squarrosa</name>
    <dbReference type="NCBI Taxonomy" id="37682"/>
    <lineage>
        <taxon>Eukaryota</taxon>
        <taxon>Viridiplantae</taxon>
        <taxon>Streptophyta</taxon>
        <taxon>Embryophyta</taxon>
        <taxon>Tracheophyta</taxon>
        <taxon>Spermatophyta</taxon>
        <taxon>Magnoliopsida</taxon>
        <taxon>Liliopsida</taxon>
        <taxon>Poales</taxon>
        <taxon>Poaceae</taxon>
        <taxon>BOP clade</taxon>
        <taxon>Pooideae</taxon>
        <taxon>Triticodae</taxon>
        <taxon>Triticeae</taxon>
        <taxon>Triticinae</taxon>
        <taxon>Aegilops</taxon>
    </lineage>
</organism>
<keyword evidence="2" id="KW-0805">Transcription regulation</keyword>
<protein>
    <submittedName>
        <fullName evidence="5">Uncharacterized protein</fullName>
    </submittedName>
</protein>
<dbReference type="PANTHER" id="PTHR43952:SF105">
    <property type="entry name" value="OS01G0663051 PROTEIN"/>
    <property type="match status" value="1"/>
</dbReference>
<evidence type="ECO:0000256" key="1">
    <source>
        <dbReference type="ARBA" id="ARBA00004123"/>
    </source>
</evidence>
<dbReference type="GO" id="GO:0005634">
    <property type="term" value="C:nucleus"/>
    <property type="evidence" value="ECO:0007669"/>
    <property type="project" value="UniProtKB-SubCell"/>
</dbReference>
<name>M8D7N4_AEGTA</name>
<dbReference type="EnsemblPlants" id="EMT32486">
    <property type="protein sequence ID" value="EMT32486"/>
    <property type="gene ID" value="F775_12958"/>
</dbReference>
<evidence type="ECO:0000256" key="4">
    <source>
        <dbReference type="ARBA" id="ARBA00023242"/>
    </source>
</evidence>
<keyword evidence="4" id="KW-0539">Nucleus</keyword>